<protein>
    <submittedName>
        <fullName evidence="1">Uncharacterized protein</fullName>
    </submittedName>
</protein>
<sequence length="95" mass="10721">MLRWRKAFRTSQNMTTITLERTVGRVWGRRILASSAIALALAFARCERGSTSRLKTIIRLRPSDQHAFYVRSGVAGAADYVPVPRWLASPIAFRS</sequence>
<evidence type="ECO:0000313" key="2">
    <source>
        <dbReference type="Proteomes" id="UP000054845"/>
    </source>
</evidence>
<proteinExistence type="predicted"/>
<reference evidence="1 2" key="1">
    <citation type="submission" date="2014-09" db="EMBL/GenBank/DDBJ databases">
        <authorList>
            <person name="Magalhaes I.L.F."/>
            <person name="Oliveira U."/>
            <person name="Santos F.R."/>
            <person name="Vidigal T.H.D.A."/>
            <person name="Brescovit A.D."/>
            <person name="Santos A.J."/>
        </authorList>
    </citation>
    <scope>NUCLEOTIDE SEQUENCE [LARGE SCALE GENOMIC DNA]</scope>
</reference>
<dbReference type="AlphaFoldDB" id="A0A0P1BM49"/>
<accession>A0A0P1BM49</accession>
<evidence type="ECO:0000313" key="1">
    <source>
        <dbReference type="EMBL" id="CEH17349.1"/>
    </source>
</evidence>
<name>A0A0P1BM49_9BASI</name>
<keyword evidence="2" id="KW-1185">Reference proteome</keyword>
<dbReference type="EMBL" id="CCYA01000254">
    <property type="protein sequence ID" value="CEH17349.1"/>
    <property type="molecule type" value="Genomic_DNA"/>
</dbReference>
<organism evidence="1 2">
    <name type="scientific">Ceraceosorus bombacis</name>
    <dbReference type="NCBI Taxonomy" id="401625"/>
    <lineage>
        <taxon>Eukaryota</taxon>
        <taxon>Fungi</taxon>
        <taxon>Dikarya</taxon>
        <taxon>Basidiomycota</taxon>
        <taxon>Ustilaginomycotina</taxon>
        <taxon>Exobasidiomycetes</taxon>
        <taxon>Ceraceosorales</taxon>
        <taxon>Ceraceosoraceae</taxon>
        <taxon>Ceraceosorus</taxon>
    </lineage>
</organism>
<dbReference type="Proteomes" id="UP000054845">
    <property type="component" value="Unassembled WGS sequence"/>
</dbReference>